<organism evidence="4 5">
    <name type="scientific">Streptomyces fuscichromogenes</name>
    <dbReference type="NCBI Taxonomy" id="1324013"/>
    <lineage>
        <taxon>Bacteria</taxon>
        <taxon>Bacillati</taxon>
        <taxon>Actinomycetota</taxon>
        <taxon>Actinomycetes</taxon>
        <taxon>Kitasatosporales</taxon>
        <taxon>Streptomycetaceae</taxon>
        <taxon>Streptomyces</taxon>
    </lineage>
</organism>
<dbReference type="GO" id="GO:0046872">
    <property type="term" value="F:metal ion binding"/>
    <property type="evidence" value="ECO:0007669"/>
    <property type="project" value="InterPro"/>
</dbReference>
<dbReference type="PANTHER" id="PTHR11851:SF49">
    <property type="entry name" value="MITOCHONDRIAL-PROCESSING PEPTIDASE SUBUNIT ALPHA"/>
    <property type="match status" value="1"/>
</dbReference>
<dbReference type="SUPFAM" id="SSF63411">
    <property type="entry name" value="LuxS/MPP-like metallohydrolase"/>
    <property type="match status" value="2"/>
</dbReference>
<accession>A0A917XGR7</accession>
<gene>
    <name evidence="4" type="ORF">GCM10011578_052970</name>
</gene>
<dbReference type="Pfam" id="PF00675">
    <property type="entry name" value="Peptidase_M16"/>
    <property type="match status" value="1"/>
</dbReference>
<feature type="domain" description="Peptidase M16 C-terminal" evidence="3">
    <location>
        <begin position="166"/>
        <end position="337"/>
    </location>
</feature>
<dbReference type="EMBL" id="BMML01000012">
    <property type="protein sequence ID" value="GGN21667.1"/>
    <property type="molecule type" value="Genomic_DNA"/>
</dbReference>
<dbReference type="InterPro" id="IPR050361">
    <property type="entry name" value="MPP/UQCRC_Complex"/>
</dbReference>
<evidence type="ECO:0000259" key="3">
    <source>
        <dbReference type="Pfam" id="PF05193"/>
    </source>
</evidence>
<reference evidence="4" key="1">
    <citation type="journal article" date="2014" name="Int. J. Syst. Evol. Microbiol.">
        <title>Complete genome sequence of Corynebacterium casei LMG S-19264T (=DSM 44701T), isolated from a smear-ripened cheese.</title>
        <authorList>
            <consortium name="US DOE Joint Genome Institute (JGI-PGF)"/>
            <person name="Walter F."/>
            <person name="Albersmeier A."/>
            <person name="Kalinowski J."/>
            <person name="Ruckert C."/>
        </authorList>
    </citation>
    <scope>NUCLEOTIDE SEQUENCE</scope>
    <source>
        <strain evidence="4">CGMCC 4.7110</strain>
    </source>
</reference>
<comment type="caution">
    <text evidence="4">The sequence shown here is derived from an EMBL/GenBank/DDBJ whole genome shotgun (WGS) entry which is preliminary data.</text>
</comment>
<keyword evidence="5" id="KW-1185">Reference proteome</keyword>
<evidence type="ECO:0000259" key="2">
    <source>
        <dbReference type="Pfam" id="PF00675"/>
    </source>
</evidence>
<dbReference type="AlphaFoldDB" id="A0A917XGR7"/>
<evidence type="ECO:0000313" key="5">
    <source>
        <dbReference type="Proteomes" id="UP000653411"/>
    </source>
</evidence>
<reference evidence="4" key="2">
    <citation type="submission" date="2020-09" db="EMBL/GenBank/DDBJ databases">
        <authorList>
            <person name="Sun Q."/>
            <person name="Zhou Y."/>
        </authorList>
    </citation>
    <scope>NUCLEOTIDE SEQUENCE</scope>
    <source>
        <strain evidence="4">CGMCC 4.7110</strain>
    </source>
</reference>
<dbReference type="Gene3D" id="3.30.830.10">
    <property type="entry name" value="Metalloenzyme, LuxS/M16 peptidase-like"/>
    <property type="match status" value="2"/>
</dbReference>
<protein>
    <submittedName>
        <fullName evidence="4">Peptidase M16</fullName>
    </submittedName>
</protein>
<dbReference type="InterPro" id="IPR007863">
    <property type="entry name" value="Peptidase_M16_C"/>
</dbReference>
<dbReference type="Pfam" id="PF05193">
    <property type="entry name" value="Peptidase_M16_C"/>
    <property type="match status" value="1"/>
</dbReference>
<evidence type="ECO:0000313" key="4">
    <source>
        <dbReference type="EMBL" id="GGN21667.1"/>
    </source>
</evidence>
<comment type="similarity">
    <text evidence="1">Belongs to the peptidase M16 family.</text>
</comment>
<dbReference type="InterPro" id="IPR011765">
    <property type="entry name" value="Pept_M16_N"/>
</dbReference>
<sequence>MTSDLPVEVVGDGGGDQRWRTSVLCLAVGFGSRDDPEGQGGVAHLLEHLLMSAPLDGGSSLSERVERLGGQANAITGLDRMFFQVQVLGSQVPEVAGLLTRAVLEPCLDDGVLDTERQAVLQELAAAAADPSDTVQDAFLAALFPGHPLGRPVGGTAEEVRRLRLPDVLAVHREVFLDRRTALVCTGGTGPEEVAKHLAGTATTPTTGSVPAAVPLSEPAVEAWRPRTGGSDGFSWFATGGRAPAVDDPRRHAYTVLAQLLGPSPASVLYRTLRGREGLVYAFHTWERSYTESGAWRVLAGVEDGNLVRAQEVVRDLLLTVADRGPDPEDLAVARRQAVMDLVTRAERPWDHALTLSQETVLGTRSWSVSDGIRDLEQVTAEEVRLAAAAIAEHQTTVVRPAPESA</sequence>
<feature type="domain" description="Peptidase M16 N-terminal" evidence="2">
    <location>
        <begin position="20"/>
        <end position="156"/>
    </location>
</feature>
<dbReference type="RefSeq" id="WP_189265316.1">
    <property type="nucleotide sequence ID" value="NZ_BMML01000012.1"/>
</dbReference>
<evidence type="ECO:0000256" key="1">
    <source>
        <dbReference type="ARBA" id="ARBA00007261"/>
    </source>
</evidence>
<dbReference type="InterPro" id="IPR011249">
    <property type="entry name" value="Metalloenz_LuxS/M16"/>
</dbReference>
<dbReference type="Proteomes" id="UP000653411">
    <property type="component" value="Unassembled WGS sequence"/>
</dbReference>
<proteinExistence type="inferred from homology"/>
<name>A0A917XGR7_9ACTN</name>
<dbReference type="PANTHER" id="PTHR11851">
    <property type="entry name" value="METALLOPROTEASE"/>
    <property type="match status" value="1"/>
</dbReference>